<dbReference type="GO" id="GO:0008883">
    <property type="term" value="F:glutamyl-tRNA reductase activity"/>
    <property type="evidence" value="ECO:0007669"/>
    <property type="project" value="UniProtKB-UniRule"/>
</dbReference>
<feature type="binding site" evidence="8 10">
    <location>
        <begin position="47"/>
        <end position="50"/>
    </location>
    <ligand>
        <name>substrate</name>
    </ligand>
</feature>
<feature type="domain" description="Tetrapyrrole biosynthesis glutamyl-tRNA reductase dimerisation" evidence="14">
    <location>
        <begin position="308"/>
        <end position="389"/>
    </location>
</feature>
<evidence type="ECO:0000256" key="11">
    <source>
        <dbReference type="PIRSR" id="PIRSR000445-3"/>
    </source>
</evidence>
<dbReference type="HAMAP" id="MF_00087">
    <property type="entry name" value="Glu_tRNA_reductase"/>
    <property type="match status" value="1"/>
</dbReference>
<dbReference type="FunFam" id="3.40.50.720:FF:000031">
    <property type="entry name" value="Glutamyl-tRNA reductase"/>
    <property type="match status" value="1"/>
</dbReference>
<evidence type="ECO:0000256" key="6">
    <source>
        <dbReference type="ARBA" id="ARBA00023244"/>
    </source>
</evidence>
<comment type="subunit">
    <text evidence="8">Homodimer.</text>
</comment>
<evidence type="ECO:0000256" key="13">
    <source>
        <dbReference type="RuleBase" id="RU000584"/>
    </source>
</evidence>
<keyword evidence="4 8" id="KW-0521">NADP</keyword>
<dbReference type="EMBL" id="FXTP01000002">
    <property type="protein sequence ID" value="SMO46362.1"/>
    <property type="molecule type" value="Genomic_DNA"/>
</dbReference>
<dbReference type="NCBIfam" id="TIGR01035">
    <property type="entry name" value="hemA"/>
    <property type="match status" value="1"/>
</dbReference>
<accession>A0A521BH07</accession>
<dbReference type="SUPFAM" id="SSF51735">
    <property type="entry name" value="NAD(P)-binding Rossmann-fold domains"/>
    <property type="match status" value="1"/>
</dbReference>
<feature type="active site" description="Nucleophile" evidence="8 9">
    <location>
        <position position="48"/>
    </location>
</feature>
<comment type="catalytic activity">
    <reaction evidence="7 8 13">
        <text>(S)-4-amino-5-oxopentanoate + tRNA(Glu) + NADP(+) = L-glutamyl-tRNA(Glu) + NADPH + H(+)</text>
        <dbReference type="Rhea" id="RHEA:12344"/>
        <dbReference type="Rhea" id="RHEA-COMP:9663"/>
        <dbReference type="Rhea" id="RHEA-COMP:9680"/>
        <dbReference type="ChEBI" id="CHEBI:15378"/>
        <dbReference type="ChEBI" id="CHEBI:57501"/>
        <dbReference type="ChEBI" id="CHEBI:57783"/>
        <dbReference type="ChEBI" id="CHEBI:58349"/>
        <dbReference type="ChEBI" id="CHEBI:78442"/>
        <dbReference type="ChEBI" id="CHEBI:78520"/>
        <dbReference type="EC" id="1.2.1.70"/>
    </reaction>
</comment>
<dbReference type="PIRSF" id="PIRSF000445">
    <property type="entry name" value="4pyrrol_synth_GluRdtase"/>
    <property type="match status" value="1"/>
</dbReference>
<dbReference type="InterPro" id="IPR006151">
    <property type="entry name" value="Shikm_DH/Glu-tRNA_Rdtase"/>
</dbReference>
<keyword evidence="6 8" id="KW-0627">Porphyrin biosynthesis</keyword>
<evidence type="ECO:0000259" key="16">
    <source>
        <dbReference type="Pfam" id="PF05201"/>
    </source>
</evidence>
<dbReference type="UniPathway" id="UPA00251">
    <property type="reaction ID" value="UER00316"/>
</dbReference>
<name>A0A521BH07_9BACT</name>
<dbReference type="Pfam" id="PF01488">
    <property type="entry name" value="Shikimate_DH"/>
    <property type="match status" value="1"/>
</dbReference>
<feature type="binding site" evidence="8 10">
    <location>
        <position position="102"/>
    </location>
    <ligand>
        <name>substrate</name>
    </ligand>
</feature>
<dbReference type="AlphaFoldDB" id="A0A521BH07"/>
<evidence type="ECO:0000313" key="17">
    <source>
        <dbReference type="EMBL" id="SMO46362.1"/>
    </source>
</evidence>
<dbReference type="Gene3D" id="3.40.50.720">
    <property type="entry name" value="NAD(P)-binding Rossmann-like Domain"/>
    <property type="match status" value="1"/>
</dbReference>
<dbReference type="Pfam" id="PF00745">
    <property type="entry name" value="GlutR_dimer"/>
    <property type="match status" value="1"/>
</dbReference>
<dbReference type="OrthoDB" id="110209at2"/>
<keyword evidence="18" id="KW-1185">Reference proteome</keyword>
<comment type="pathway">
    <text evidence="1 8 13">Porphyrin-containing compound metabolism; protoporphyrin-IX biosynthesis; 5-aminolevulinate from L-glutamyl-tRNA(Glu): step 1/2.</text>
</comment>
<evidence type="ECO:0000259" key="15">
    <source>
        <dbReference type="Pfam" id="PF01488"/>
    </source>
</evidence>
<evidence type="ECO:0000256" key="8">
    <source>
        <dbReference type="HAMAP-Rule" id="MF_00087"/>
    </source>
</evidence>
<dbReference type="PANTHER" id="PTHR43013">
    <property type="entry name" value="GLUTAMYL-TRNA REDUCTASE"/>
    <property type="match status" value="1"/>
</dbReference>
<dbReference type="InterPro" id="IPR015895">
    <property type="entry name" value="4pyrrol_synth_GluRdtase_N"/>
</dbReference>
<evidence type="ECO:0000256" key="3">
    <source>
        <dbReference type="ARBA" id="ARBA00012970"/>
    </source>
</evidence>
<dbReference type="Gene3D" id="3.30.460.30">
    <property type="entry name" value="Glutamyl-tRNA reductase, N-terminal domain"/>
    <property type="match status" value="1"/>
</dbReference>
<evidence type="ECO:0000256" key="10">
    <source>
        <dbReference type="PIRSR" id="PIRSR000445-2"/>
    </source>
</evidence>
<dbReference type="GO" id="GO:0050661">
    <property type="term" value="F:NADP binding"/>
    <property type="evidence" value="ECO:0007669"/>
    <property type="project" value="InterPro"/>
</dbReference>
<feature type="domain" description="Quinate/shikimate 5-dehydrogenase/glutamyl-tRNA reductase" evidence="15">
    <location>
        <begin position="163"/>
        <end position="291"/>
    </location>
</feature>
<dbReference type="SUPFAM" id="SSF69075">
    <property type="entry name" value="Glutamyl tRNA-reductase dimerization domain"/>
    <property type="match status" value="1"/>
</dbReference>
<gene>
    <name evidence="8" type="primary">hemA</name>
    <name evidence="17" type="ORF">SAMN06265219_102287</name>
</gene>
<comment type="function">
    <text evidence="8">Catalyzes the NADPH-dependent reduction of glutamyl-tRNA(Glu) to glutamate 1-semialdehyde (GSA).</text>
</comment>
<dbReference type="InterPro" id="IPR036291">
    <property type="entry name" value="NAD(P)-bd_dom_sf"/>
</dbReference>
<dbReference type="GO" id="GO:0019353">
    <property type="term" value="P:protoporphyrinogen IX biosynthetic process from glutamate"/>
    <property type="evidence" value="ECO:0007669"/>
    <property type="project" value="TreeGrafter"/>
</dbReference>
<evidence type="ECO:0000256" key="7">
    <source>
        <dbReference type="ARBA" id="ARBA00047464"/>
    </source>
</evidence>
<organism evidence="17 18">
    <name type="scientific">Gracilimonas mengyeensis</name>
    <dbReference type="NCBI Taxonomy" id="1302730"/>
    <lineage>
        <taxon>Bacteria</taxon>
        <taxon>Pseudomonadati</taxon>
        <taxon>Balneolota</taxon>
        <taxon>Balneolia</taxon>
        <taxon>Balneolales</taxon>
        <taxon>Balneolaceae</taxon>
        <taxon>Gracilimonas</taxon>
    </lineage>
</organism>
<reference evidence="17 18" key="1">
    <citation type="submission" date="2017-05" db="EMBL/GenBank/DDBJ databases">
        <authorList>
            <person name="Varghese N."/>
            <person name="Submissions S."/>
        </authorList>
    </citation>
    <scope>NUCLEOTIDE SEQUENCE [LARGE SCALE GENOMIC DNA]</scope>
    <source>
        <strain evidence="17 18">DSM 21985</strain>
    </source>
</reference>
<evidence type="ECO:0000259" key="14">
    <source>
        <dbReference type="Pfam" id="PF00745"/>
    </source>
</evidence>
<dbReference type="InterPro" id="IPR000343">
    <property type="entry name" value="4pyrrol_synth_GluRdtase"/>
</dbReference>
<evidence type="ECO:0000313" key="18">
    <source>
        <dbReference type="Proteomes" id="UP000317557"/>
    </source>
</evidence>
<dbReference type="RefSeq" id="WP_142453289.1">
    <property type="nucleotide sequence ID" value="NZ_FXTP01000002.1"/>
</dbReference>
<comment type="miscellaneous">
    <text evidence="8">During catalysis, the active site Cys acts as a nucleophile attacking the alpha-carbonyl group of tRNA-bound glutamate with the formation of a thioester intermediate between enzyme and glutamate, and the concomitant release of tRNA(Glu). The thioester intermediate is finally reduced by direct hydride transfer from NADPH, to form the product GSA.</text>
</comment>
<evidence type="ECO:0000256" key="9">
    <source>
        <dbReference type="PIRSR" id="PIRSR000445-1"/>
    </source>
</evidence>
<comment type="similarity">
    <text evidence="2 8 13">Belongs to the glutamyl-tRNA reductase family.</text>
</comment>
<evidence type="ECO:0000256" key="2">
    <source>
        <dbReference type="ARBA" id="ARBA00005916"/>
    </source>
</evidence>
<feature type="binding site" evidence="8 11">
    <location>
        <begin position="181"/>
        <end position="186"/>
    </location>
    <ligand>
        <name>NADP(+)</name>
        <dbReference type="ChEBI" id="CHEBI:58349"/>
    </ligand>
</feature>
<dbReference type="PANTHER" id="PTHR43013:SF1">
    <property type="entry name" value="GLUTAMYL-TRNA REDUCTASE"/>
    <property type="match status" value="1"/>
</dbReference>
<proteinExistence type="inferred from homology"/>
<feature type="binding site" evidence="8 10">
    <location>
        <begin position="107"/>
        <end position="109"/>
    </location>
    <ligand>
        <name>substrate</name>
    </ligand>
</feature>
<dbReference type="Proteomes" id="UP000317557">
    <property type="component" value="Unassembled WGS sequence"/>
</dbReference>
<keyword evidence="5 8" id="KW-0560">Oxidoreductase</keyword>
<feature type="site" description="Important for activity" evidence="8 12">
    <location>
        <position position="92"/>
    </location>
</feature>
<evidence type="ECO:0000256" key="12">
    <source>
        <dbReference type="PIRSR" id="PIRSR000445-4"/>
    </source>
</evidence>
<dbReference type="InterPro" id="IPR036453">
    <property type="entry name" value="GluRdtase_dimer_dom_sf"/>
</dbReference>
<feature type="binding site" evidence="8 10">
    <location>
        <position position="113"/>
    </location>
    <ligand>
        <name>substrate</name>
    </ligand>
</feature>
<protein>
    <recommendedName>
        <fullName evidence="3 8">Glutamyl-tRNA reductase</fullName>
        <shortName evidence="8">GluTR</shortName>
        <ecNumber evidence="3 8">1.2.1.70</ecNumber>
    </recommendedName>
</protein>
<sequence>MRFSAIGISHWKSEVSIRELFFLDKHRRQLLEFHTKDIPGGILMLDTCNRTELYAFCDPDVLISALCKATNTDREFFHEHGYIHTEDDAYDHLYEVGTGLDSQVLGDVQIIQQVKQAYKKAKKKGLSGEFHQLIQSVFRAHKRSRTETDFGKGTASVGFAATQLALEHFQDLSEIRILLIGAGKMGKVSAKNLISNGAEHISVVNRTIDRAKQLASSFDIKAHAFSDLEEEIKKADLVITATGAKNPILHPEHFQGVEHPQLVLDLSVPRNVDPAVSEVENVTLIDMDSIHKANKKAIEQRKQSVPEIKHIIEEEKGDFMKRVKRSRYLLPRIKEIEHRLSDITDAELDRVKHKMDEDSYSQMEEVTRRIKKKIMAIHIDRIDQEFEKAQNEA</sequence>
<feature type="domain" description="Glutamyl-tRNA reductase N-terminal" evidence="16">
    <location>
        <begin position="6"/>
        <end position="148"/>
    </location>
</feature>
<dbReference type="InterPro" id="IPR036343">
    <property type="entry name" value="GluRdtase_N_sf"/>
</dbReference>
<evidence type="ECO:0000256" key="5">
    <source>
        <dbReference type="ARBA" id="ARBA00023002"/>
    </source>
</evidence>
<dbReference type="Pfam" id="PF05201">
    <property type="entry name" value="GlutR_N"/>
    <property type="match status" value="1"/>
</dbReference>
<evidence type="ECO:0000256" key="1">
    <source>
        <dbReference type="ARBA" id="ARBA00005059"/>
    </source>
</evidence>
<evidence type="ECO:0000256" key="4">
    <source>
        <dbReference type="ARBA" id="ARBA00022857"/>
    </source>
</evidence>
<dbReference type="SUPFAM" id="SSF69742">
    <property type="entry name" value="Glutamyl tRNA-reductase catalytic, N-terminal domain"/>
    <property type="match status" value="1"/>
</dbReference>
<dbReference type="EC" id="1.2.1.70" evidence="3 8"/>
<dbReference type="InterPro" id="IPR015896">
    <property type="entry name" value="4pyrrol_synth_GluRdtase_dimer"/>
</dbReference>
<comment type="domain">
    <text evidence="8">Possesses an unusual extended V-shaped dimeric structure with each monomer consisting of three distinct domains arranged along a curved 'spinal' alpha-helix. The N-terminal catalytic domain specifically recognizes the glutamate moiety of the substrate. The second domain is the NADPH-binding domain, and the third C-terminal domain is responsible for dimerization.</text>
</comment>